<dbReference type="PANTHER" id="PTHR44688">
    <property type="entry name" value="DNA-BINDING TRANSCRIPTIONAL ACTIVATOR DEVR_DOSR"/>
    <property type="match status" value="1"/>
</dbReference>
<evidence type="ECO:0000259" key="4">
    <source>
        <dbReference type="PROSITE" id="PS50043"/>
    </source>
</evidence>
<dbReference type="Pfam" id="PF00196">
    <property type="entry name" value="GerE"/>
    <property type="match status" value="1"/>
</dbReference>
<dbReference type="PROSITE" id="PS50043">
    <property type="entry name" value="HTH_LUXR_2"/>
    <property type="match status" value="1"/>
</dbReference>
<dbReference type="SUPFAM" id="SSF52540">
    <property type="entry name" value="P-loop containing nucleoside triphosphate hydrolases"/>
    <property type="match status" value="1"/>
</dbReference>
<keyword evidence="1" id="KW-0805">Transcription regulation</keyword>
<reference evidence="5 6" key="1">
    <citation type="submission" date="2023-07" db="EMBL/GenBank/DDBJ databases">
        <title>Genomic Encyclopedia of Type Strains, Phase IV (KMG-IV): sequencing the most valuable type-strain genomes for metagenomic binning, comparative biology and taxonomic classification.</title>
        <authorList>
            <person name="Goeker M."/>
        </authorList>
    </citation>
    <scope>NUCLEOTIDE SEQUENCE [LARGE SCALE GENOMIC DNA]</scope>
    <source>
        <strain evidence="5 6">DSM 5896</strain>
    </source>
</reference>
<keyword evidence="3" id="KW-0804">Transcription</keyword>
<dbReference type="Proteomes" id="UP001237448">
    <property type="component" value="Unassembled WGS sequence"/>
</dbReference>
<dbReference type="PROSITE" id="PS00622">
    <property type="entry name" value="HTH_LUXR_1"/>
    <property type="match status" value="1"/>
</dbReference>
<accession>A0ABU0F8U4</accession>
<proteinExistence type="predicted"/>
<dbReference type="SMART" id="SM00421">
    <property type="entry name" value="HTH_LUXR"/>
    <property type="match status" value="1"/>
</dbReference>
<dbReference type="Gene3D" id="1.10.10.10">
    <property type="entry name" value="Winged helix-like DNA-binding domain superfamily/Winged helix DNA-binding domain"/>
    <property type="match status" value="1"/>
</dbReference>
<dbReference type="InterPro" id="IPR059106">
    <property type="entry name" value="WHD_MalT"/>
</dbReference>
<evidence type="ECO:0000256" key="2">
    <source>
        <dbReference type="ARBA" id="ARBA00023125"/>
    </source>
</evidence>
<keyword evidence="6" id="KW-1185">Reference proteome</keyword>
<evidence type="ECO:0000256" key="3">
    <source>
        <dbReference type="ARBA" id="ARBA00023163"/>
    </source>
</evidence>
<name>A0ABU0F8U4_9HYPH</name>
<dbReference type="InterPro" id="IPR027417">
    <property type="entry name" value="P-loop_NTPase"/>
</dbReference>
<protein>
    <submittedName>
        <fullName evidence="5">LuxR family maltose regulon positive regulatory protein</fullName>
    </submittedName>
</protein>
<dbReference type="InterPro" id="IPR011990">
    <property type="entry name" value="TPR-like_helical_dom_sf"/>
</dbReference>
<dbReference type="Pfam" id="PF25873">
    <property type="entry name" value="WHD_MalT"/>
    <property type="match status" value="1"/>
</dbReference>
<evidence type="ECO:0000313" key="5">
    <source>
        <dbReference type="EMBL" id="MDQ0390871.1"/>
    </source>
</evidence>
<dbReference type="Gene3D" id="3.40.50.300">
    <property type="entry name" value="P-loop containing nucleotide triphosphate hydrolases"/>
    <property type="match status" value="1"/>
</dbReference>
<dbReference type="CDD" id="cd06170">
    <property type="entry name" value="LuxR_C_like"/>
    <property type="match status" value="1"/>
</dbReference>
<dbReference type="SUPFAM" id="SSF46894">
    <property type="entry name" value="C-terminal effector domain of the bipartite response regulators"/>
    <property type="match status" value="1"/>
</dbReference>
<comment type="caution">
    <text evidence="5">The sequence shown here is derived from an EMBL/GenBank/DDBJ whole genome shotgun (WGS) entry which is preliminary data.</text>
</comment>
<dbReference type="RefSeq" id="WP_307422344.1">
    <property type="nucleotide sequence ID" value="NZ_JAUSVK010000001.1"/>
</dbReference>
<dbReference type="PRINTS" id="PR00038">
    <property type="entry name" value="HTHLUXR"/>
</dbReference>
<sequence>MEYAKPELLSSKILLPTPAAWEIKRPRLMEKLPVVRRSQVTVLKAGAGFGKTSLASAWASQLRLDGNAVAWISLDREDDEPTAFFFYLAHALKECDSTITAASVSLFDHKPLVAVTSAVSALIDDIRGFRKEIYAFIDDFHCILDAEILDGIDLLLKYAPRNFHVILTTRLDPGLPLARLRSQNRLVEIDASSLAFDLNEIGAFLKQEQLGDLSVSALSLLHRRTEGWPALLRILSVTSSQSGETFSSYIERLTGDLKPVTEFFADLLDGLAPALLEFMMRISVLRRFSEALCASVTNDVASIRHLASLATRHVLLIPLDQEGTWYRFHPLLAEHLSRELQARSAGAIPELHRRAADWLARNELWTEAIHHAIAAGDMNRAAEWIAGCVMSLIKSGDLITLLSWQRLFPRALMRAHTRAKLSIAWGLAIAIRYDEALDLVEETEQEIRRDCVDGAEAFLTECEAIRAVVLTFRFDIETAKVTAEHTVSTATEPWTFNTASNMLRLCHWRNGDLAAFYATPWMPLSIEEEPRYIWTAVFKLCLQAGVEFEQLHAGLSRRYSEDAYAKARKSAGINSMPAALAAALLARIHYEQSRVDEAEQLLLRHLTLINATATSEYALNAYLTLTRISILRQDFASAHQFLESAEHLAHGREWRRMIAAVVLERLRLYLLEGRKLEADATLVRLDQMAAAFSAAPRKADLLIPVYAKVARASVELGAGHFLQAVDIFGRAAEDLATYHNKYLRMWLEFQLSSAMYLAGRREEAEHVFNVALRKAAGAGFTQIVLDQGPIGEILIRSIKLDQSNIAAENEQFIRFCERTIDFGEQLRLRSGAAITDGVPNMLSPREHGILQRVSHGQSNKEIARELGIAAETVKSHIKNIFVKLGVGRRNHAVRRGVELGLLK</sequence>
<dbReference type="InterPro" id="IPR016032">
    <property type="entry name" value="Sig_transdc_resp-reg_C-effctor"/>
</dbReference>
<feature type="domain" description="HTH luxR-type" evidence="4">
    <location>
        <begin position="835"/>
        <end position="900"/>
    </location>
</feature>
<organism evidence="5 6">
    <name type="scientific">Labrys monachus</name>
    <dbReference type="NCBI Taxonomy" id="217067"/>
    <lineage>
        <taxon>Bacteria</taxon>
        <taxon>Pseudomonadati</taxon>
        <taxon>Pseudomonadota</taxon>
        <taxon>Alphaproteobacteria</taxon>
        <taxon>Hyphomicrobiales</taxon>
        <taxon>Xanthobacteraceae</taxon>
        <taxon>Labrys</taxon>
    </lineage>
</organism>
<evidence type="ECO:0000256" key="1">
    <source>
        <dbReference type="ARBA" id="ARBA00023015"/>
    </source>
</evidence>
<dbReference type="InterPro" id="IPR000792">
    <property type="entry name" value="Tscrpt_reg_LuxR_C"/>
</dbReference>
<dbReference type="Gene3D" id="1.25.40.10">
    <property type="entry name" value="Tetratricopeptide repeat domain"/>
    <property type="match status" value="1"/>
</dbReference>
<dbReference type="InterPro" id="IPR036388">
    <property type="entry name" value="WH-like_DNA-bd_sf"/>
</dbReference>
<dbReference type="EMBL" id="JAUSVK010000001">
    <property type="protein sequence ID" value="MDQ0390871.1"/>
    <property type="molecule type" value="Genomic_DNA"/>
</dbReference>
<evidence type="ECO:0000313" key="6">
    <source>
        <dbReference type="Proteomes" id="UP001237448"/>
    </source>
</evidence>
<gene>
    <name evidence="5" type="ORF">J3R73_000663</name>
</gene>
<keyword evidence="2" id="KW-0238">DNA-binding</keyword>
<dbReference type="PANTHER" id="PTHR44688:SF16">
    <property type="entry name" value="DNA-BINDING TRANSCRIPTIONAL ACTIVATOR DEVR_DOSR"/>
    <property type="match status" value="1"/>
</dbReference>